<evidence type="ECO:0000256" key="3">
    <source>
        <dbReference type="HAMAP-Rule" id="MF_00376"/>
    </source>
</evidence>
<sequence length="200" mass="21366">MNLIGLTGGMGSGKSTVAQLLAQRGWHIVDADQIAREIVEPGQPALAELASAFGADVLNDDGSLNRSLLAQRAFASEEGTAALNAITHPRIAERTEQAFAQARAAGVQWCVYDMPLLVEQGRDKDMDAVIVVDVGVEERLRRLVQHRGVDEADARRRIAAQIPDQQRLAAATHIIDNTGSKQQLEAAVGVVAADIEASAR</sequence>
<dbReference type="KEGG" id="cliz:G7Y31_05345"/>
<dbReference type="GO" id="GO:0004140">
    <property type="term" value="F:dephospho-CoA kinase activity"/>
    <property type="evidence" value="ECO:0007669"/>
    <property type="project" value="UniProtKB-UniRule"/>
</dbReference>
<comment type="subcellular location">
    <subcellularLocation>
        <location evidence="3">Cytoplasm</location>
    </subcellularLocation>
</comment>
<evidence type="ECO:0000256" key="2">
    <source>
        <dbReference type="ARBA" id="ARBA00022840"/>
    </source>
</evidence>
<dbReference type="GO" id="GO:0015937">
    <property type="term" value="P:coenzyme A biosynthetic process"/>
    <property type="evidence" value="ECO:0007669"/>
    <property type="project" value="UniProtKB-UniRule"/>
</dbReference>
<dbReference type="Proteomes" id="UP000594681">
    <property type="component" value="Chromosome"/>
</dbReference>
<dbReference type="PROSITE" id="PS51219">
    <property type="entry name" value="DPCK"/>
    <property type="match status" value="1"/>
</dbReference>
<feature type="binding site" evidence="3">
    <location>
        <begin position="11"/>
        <end position="16"/>
    </location>
    <ligand>
        <name>ATP</name>
        <dbReference type="ChEBI" id="CHEBI:30616"/>
    </ligand>
</feature>
<name>A0A7T0KHC1_9CORY</name>
<protein>
    <recommendedName>
        <fullName evidence="3 4">Dephospho-CoA kinase</fullName>
        <ecNumber evidence="3 4">2.7.1.24</ecNumber>
    </recommendedName>
    <alternativeName>
        <fullName evidence="3">Dephosphocoenzyme A kinase</fullName>
    </alternativeName>
</protein>
<dbReference type="NCBIfam" id="TIGR00152">
    <property type="entry name" value="dephospho-CoA kinase"/>
    <property type="match status" value="1"/>
</dbReference>
<dbReference type="GO" id="GO:0005737">
    <property type="term" value="C:cytoplasm"/>
    <property type="evidence" value="ECO:0007669"/>
    <property type="project" value="UniProtKB-SubCell"/>
</dbReference>
<dbReference type="NCBIfam" id="NF002879">
    <property type="entry name" value="PRK03333.1"/>
    <property type="match status" value="1"/>
</dbReference>
<evidence type="ECO:0000256" key="1">
    <source>
        <dbReference type="ARBA" id="ARBA00022741"/>
    </source>
</evidence>
<dbReference type="HAMAP" id="MF_00376">
    <property type="entry name" value="Dephospho_CoA_kinase"/>
    <property type="match status" value="1"/>
</dbReference>
<dbReference type="GO" id="GO:0005524">
    <property type="term" value="F:ATP binding"/>
    <property type="evidence" value="ECO:0007669"/>
    <property type="project" value="UniProtKB-UniRule"/>
</dbReference>
<dbReference type="Pfam" id="PF01121">
    <property type="entry name" value="CoaE"/>
    <property type="match status" value="1"/>
</dbReference>
<keyword evidence="3" id="KW-0963">Cytoplasm</keyword>
<proteinExistence type="inferred from homology"/>
<keyword evidence="3" id="KW-0173">Coenzyme A biosynthesis</keyword>
<evidence type="ECO:0000256" key="4">
    <source>
        <dbReference type="NCBIfam" id="TIGR00152"/>
    </source>
</evidence>
<reference evidence="5 6" key="1">
    <citation type="submission" date="2020-11" db="EMBL/GenBank/DDBJ databases">
        <title>Corynebacterium sp. ZJ-599.</title>
        <authorList>
            <person name="Zhou J."/>
        </authorList>
    </citation>
    <scope>NUCLEOTIDE SEQUENCE [LARGE SCALE GENOMIC DNA]</scope>
    <source>
        <strain evidence="5 6">ZJ-599</strain>
    </source>
</reference>
<dbReference type="InterPro" id="IPR027417">
    <property type="entry name" value="P-loop_NTPase"/>
</dbReference>
<comment type="pathway">
    <text evidence="3">Cofactor biosynthesis; coenzyme A biosynthesis; CoA from (R)-pantothenate: step 5/5.</text>
</comment>
<comment type="catalytic activity">
    <reaction evidence="3">
        <text>3'-dephospho-CoA + ATP = ADP + CoA + H(+)</text>
        <dbReference type="Rhea" id="RHEA:18245"/>
        <dbReference type="ChEBI" id="CHEBI:15378"/>
        <dbReference type="ChEBI" id="CHEBI:30616"/>
        <dbReference type="ChEBI" id="CHEBI:57287"/>
        <dbReference type="ChEBI" id="CHEBI:57328"/>
        <dbReference type="ChEBI" id="CHEBI:456216"/>
        <dbReference type="EC" id="2.7.1.24"/>
    </reaction>
</comment>
<dbReference type="PANTHER" id="PTHR10695">
    <property type="entry name" value="DEPHOSPHO-COA KINASE-RELATED"/>
    <property type="match status" value="1"/>
</dbReference>
<keyword evidence="3 5" id="KW-0418">Kinase</keyword>
<comment type="function">
    <text evidence="3">Catalyzes the phosphorylation of the 3'-hydroxyl group of dephosphocoenzyme A to form coenzyme A.</text>
</comment>
<dbReference type="EC" id="2.7.1.24" evidence="3 4"/>
<keyword evidence="3 5" id="KW-0808">Transferase</keyword>
<dbReference type="SUPFAM" id="SSF52540">
    <property type="entry name" value="P-loop containing nucleoside triphosphate hydrolases"/>
    <property type="match status" value="1"/>
</dbReference>
<dbReference type="AlphaFoldDB" id="A0A7T0KHC1"/>
<evidence type="ECO:0000313" key="6">
    <source>
        <dbReference type="Proteomes" id="UP000594681"/>
    </source>
</evidence>
<dbReference type="Gene3D" id="3.40.50.300">
    <property type="entry name" value="P-loop containing nucleotide triphosphate hydrolases"/>
    <property type="match status" value="1"/>
</dbReference>
<accession>A0A7T0KHC1</accession>
<gene>
    <name evidence="3" type="primary">coaE</name>
    <name evidence="5" type="ORF">G7Y31_05345</name>
</gene>
<keyword evidence="6" id="KW-1185">Reference proteome</keyword>
<keyword evidence="1 3" id="KW-0547">Nucleotide-binding</keyword>
<comment type="similarity">
    <text evidence="3">Belongs to the CoaE family.</text>
</comment>
<organism evidence="5 6">
    <name type="scientific">Corynebacterium lizhenjunii</name>
    <dbReference type="NCBI Taxonomy" id="2709394"/>
    <lineage>
        <taxon>Bacteria</taxon>
        <taxon>Bacillati</taxon>
        <taxon>Actinomycetota</taxon>
        <taxon>Actinomycetes</taxon>
        <taxon>Mycobacteriales</taxon>
        <taxon>Corynebacteriaceae</taxon>
        <taxon>Corynebacterium</taxon>
    </lineage>
</organism>
<keyword evidence="2 3" id="KW-0067">ATP-binding</keyword>
<dbReference type="PANTHER" id="PTHR10695:SF46">
    <property type="entry name" value="BIFUNCTIONAL COENZYME A SYNTHASE-RELATED"/>
    <property type="match status" value="1"/>
</dbReference>
<evidence type="ECO:0000313" key="5">
    <source>
        <dbReference type="EMBL" id="QPK80110.1"/>
    </source>
</evidence>
<dbReference type="CDD" id="cd02022">
    <property type="entry name" value="DPCK"/>
    <property type="match status" value="1"/>
</dbReference>
<dbReference type="EMBL" id="CP064954">
    <property type="protein sequence ID" value="QPK80110.1"/>
    <property type="molecule type" value="Genomic_DNA"/>
</dbReference>
<dbReference type="RefSeq" id="WP_165010888.1">
    <property type="nucleotide sequence ID" value="NZ_CP064954.1"/>
</dbReference>
<dbReference type="InterPro" id="IPR001977">
    <property type="entry name" value="Depp_CoAkinase"/>
</dbReference>
<dbReference type="UniPathway" id="UPA00241">
    <property type="reaction ID" value="UER00356"/>
</dbReference>